<evidence type="ECO:0000313" key="1">
    <source>
        <dbReference type="EMBL" id="QLC50045.1"/>
    </source>
</evidence>
<sequence>MGFDKDFRNPKKLGMILVLFLLSSMLFTGGCVDLGDKAKDEIGVKIDGYTNVYDSSTINVNFEENNQTLRNVSTLASQYYSVEDVSPTEGIPPENTDILPSQFENNSTIYLVKVRVPPDEKMFDDEYPEYLTFFVHQDETSMAWSAIPRSTSSYPQEFVADIVKLSFNVSGRESDIYAEMFRENKISEVSIPHQPEVRSIFAYLNESGDPSIKPLGNGNYLIEFFNDSLPYEYKTAGNIFVHTQYLKITHTKESARYEIMIDRSGNLNADIGTWLDGVSLEEGKVVLKTMFEDIGLNADLVDEMEFGLTVA</sequence>
<dbReference type="Proteomes" id="UP000509594">
    <property type="component" value="Chromosome"/>
</dbReference>
<dbReference type="OrthoDB" id="142164at2157"/>
<proteinExistence type="predicted"/>
<dbReference type="PROSITE" id="PS51257">
    <property type="entry name" value="PROKAR_LIPOPROTEIN"/>
    <property type="match status" value="1"/>
</dbReference>
<dbReference type="KEGG" id="mzi:HWN40_07215"/>
<dbReference type="GeneID" id="55821452"/>
<dbReference type="EMBL" id="CP058215">
    <property type="protein sequence ID" value="QLC50045.1"/>
    <property type="molecule type" value="Genomic_DNA"/>
</dbReference>
<name>A0A7D5IP16_9EURY</name>
<dbReference type="AlphaFoldDB" id="A0A7D5IP16"/>
<gene>
    <name evidence="1" type="ORF">HWN40_07215</name>
</gene>
<protein>
    <submittedName>
        <fullName evidence="1">Uncharacterized protein</fullName>
    </submittedName>
</protein>
<keyword evidence="2" id="KW-1185">Reference proteome</keyword>
<reference evidence="1 2" key="1">
    <citation type="submission" date="2020-06" db="EMBL/GenBank/DDBJ databases">
        <title>Methanolobus halotolerans sp. nov., isolated from a saline lake Tus in Siberia.</title>
        <authorList>
            <person name="Shen Y."/>
            <person name="Chen S.-C."/>
            <person name="Lai M.-C."/>
            <person name="Huang H.-H."/>
            <person name="Chiu H.-H."/>
            <person name="Tang S.-L."/>
            <person name="Rogozin D.Y."/>
            <person name="Degermendzhy A.G."/>
        </authorList>
    </citation>
    <scope>NUCLEOTIDE SEQUENCE [LARGE SCALE GENOMIC DNA]</scope>
    <source>
        <strain evidence="1 2">DSM 21339</strain>
    </source>
</reference>
<evidence type="ECO:0000313" key="2">
    <source>
        <dbReference type="Proteomes" id="UP000509594"/>
    </source>
</evidence>
<accession>A0A7D5IP16</accession>
<dbReference type="RefSeq" id="WP_176965101.1">
    <property type="nucleotide sequence ID" value="NZ_CP058215.1"/>
</dbReference>
<organism evidence="1 2">
    <name type="scientific">Methanolobus zinderi</name>
    <dbReference type="NCBI Taxonomy" id="536044"/>
    <lineage>
        <taxon>Archaea</taxon>
        <taxon>Methanobacteriati</taxon>
        <taxon>Methanobacteriota</taxon>
        <taxon>Stenosarchaea group</taxon>
        <taxon>Methanomicrobia</taxon>
        <taxon>Methanosarcinales</taxon>
        <taxon>Methanosarcinaceae</taxon>
        <taxon>Methanolobus</taxon>
    </lineage>
</organism>